<sequence>MVHDLICLRRRVPSMSLVRICVMSMTILRFFLCMCSRARQKERKKKRQTLTRQATDEEEACGSIIELYTESERTAAEAKRDLKLHTSLFKKKNLSFASTLSKGCDKRELGPLASHLANHPKLGDKKSRQFWQDEKLHQLLKRGLLRMWRWTNKCERHKESQSLFQSTACNQVTKRGLFSDGKDSGDTMEEESRVPAIAWGESSETYEFETPSCSYRQDESNKRPAGTQDLEETLKTLLDDFLQKDGAPTFSYKECLEYFGDTCPCRFLLPNQIAGMDLRFRATSSSLPPVSTEIELRVEPRVAFEDLEYRRTEDPEEPAEREVEIIR</sequence>
<protein>
    <submittedName>
        <fullName evidence="1">Uncharacterized protein</fullName>
    </submittedName>
</protein>
<dbReference type="Proteomes" id="UP000244005">
    <property type="component" value="Unassembled WGS sequence"/>
</dbReference>
<dbReference type="Gramene" id="Mp6g17280.1">
    <property type="protein sequence ID" value="Mp6g17280.1.cds"/>
    <property type="gene ID" value="Mp6g17280"/>
</dbReference>
<proteinExistence type="predicted"/>
<reference evidence="2" key="1">
    <citation type="journal article" date="2017" name="Cell">
        <title>Insights into land plant evolution garnered from the Marchantia polymorpha genome.</title>
        <authorList>
            <person name="Bowman J.L."/>
            <person name="Kohchi T."/>
            <person name="Yamato K.T."/>
            <person name="Jenkins J."/>
            <person name="Shu S."/>
            <person name="Ishizaki K."/>
            <person name="Yamaoka S."/>
            <person name="Nishihama R."/>
            <person name="Nakamura Y."/>
            <person name="Berger F."/>
            <person name="Adam C."/>
            <person name="Aki S.S."/>
            <person name="Althoff F."/>
            <person name="Araki T."/>
            <person name="Arteaga-Vazquez M.A."/>
            <person name="Balasubrmanian S."/>
            <person name="Barry K."/>
            <person name="Bauer D."/>
            <person name="Boehm C.R."/>
            <person name="Briginshaw L."/>
            <person name="Caballero-Perez J."/>
            <person name="Catarino B."/>
            <person name="Chen F."/>
            <person name="Chiyoda S."/>
            <person name="Chovatia M."/>
            <person name="Davies K.M."/>
            <person name="Delmans M."/>
            <person name="Demura T."/>
            <person name="Dierschke T."/>
            <person name="Dolan L."/>
            <person name="Dorantes-Acosta A.E."/>
            <person name="Eklund D.M."/>
            <person name="Florent S.N."/>
            <person name="Flores-Sandoval E."/>
            <person name="Fujiyama A."/>
            <person name="Fukuzawa H."/>
            <person name="Galik B."/>
            <person name="Grimanelli D."/>
            <person name="Grimwood J."/>
            <person name="Grossniklaus U."/>
            <person name="Hamada T."/>
            <person name="Haseloff J."/>
            <person name="Hetherington A.J."/>
            <person name="Higo A."/>
            <person name="Hirakawa Y."/>
            <person name="Hundley H.N."/>
            <person name="Ikeda Y."/>
            <person name="Inoue K."/>
            <person name="Inoue S.I."/>
            <person name="Ishida S."/>
            <person name="Jia Q."/>
            <person name="Kakita M."/>
            <person name="Kanazawa T."/>
            <person name="Kawai Y."/>
            <person name="Kawashima T."/>
            <person name="Kennedy M."/>
            <person name="Kinose K."/>
            <person name="Kinoshita T."/>
            <person name="Kohara Y."/>
            <person name="Koide E."/>
            <person name="Komatsu K."/>
            <person name="Kopischke S."/>
            <person name="Kubo M."/>
            <person name="Kyozuka J."/>
            <person name="Lagercrantz U."/>
            <person name="Lin S.S."/>
            <person name="Lindquist E."/>
            <person name="Lipzen A.M."/>
            <person name="Lu C.W."/>
            <person name="De Luna E."/>
            <person name="Martienssen R.A."/>
            <person name="Minamino N."/>
            <person name="Mizutani M."/>
            <person name="Mizutani M."/>
            <person name="Mochizuki N."/>
            <person name="Monte I."/>
            <person name="Mosher R."/>
            <person name="Nagasaki H."/>
            <person name="Nakagami H."/>
            <person name="Naramoto S."/>
            <person name="Nishitani K."/>
            <person name="Ohtani M."/>
            <person name="Okamoto T."/>
            <person name="Okumura M."/>
            <person name="Phillips J."/>
            <person name="Pollak B."/>
            <person name="Reinders A."/>
            <person name="Rovekamp M."/>
            <person name="Sano R."/>
            <person name="Sawa S."/>
            <person name="Schmid M.W."/>
            <person name="Shirakawa M."/>
            <person name="Solano R."/>
            <person name="Spunde A."/>
            <person name="Suetsugu N."/>
            <person name="Sugano S."/>
            <person name="Sugiyama A."/>
            <person name="Sun R."/>
            <person name="Suzuki Y."/>
            <person name="Takenaka M."/>
            <person name="Takezawa D."/>
            <person name="Tomogane H."/>
            <person name="Tsuzuki M."/>
            <person name="Ueda T."/>
            <person name="Umeda M."/>
            <person name="Ward J.M."/>
            <person name="Watanabe Y."/>
            <person name="Yazaki K."/>
            <person name="Yokoyama R."/>
            <person name="Yoshitake Y."/>
            <person name="Yotsui I."/>
            <person name="Zachgo S."/>
            <person name="Schmutz J."/>
        </authorList>
    </citation>
    <scope>NUCLEOTIDE SEQUENCE [LARGE SCALE GENOMIC DNA]</scope>
    <source>
        <strain evidence="2">Tak-1</strain>
    </source>
</reference>
<dbReference type="OrthoDB" id="10374750at2759"/>
<gene>
    <name evidence="1" type="ORF">MARPO_0184s0022</name>
</gene>
<dbReference type="AlphaFoldDB" id="A0A2R6W1R2"/>
<name>A0A2R6W1R2_MARPO</name>
<organism evidence="1 2">
    <name type="scientific">Marchantia polymorpha</name>
    <name type="common">Common liverwort</name>
    <name type="synonym">Marchantia aquatica</name>
    <dbReference type="NCBI Taxonomy" id="3197"/>
    <lineage>
        <taxon>Eukaryota</taxon>
        <taxon>Viridiplantae</taxon>
        <taxon>Streptophyta</taxon>
        <taxon>Embryophyta</taxon>
        <taxon>Marchantiophyta</taxon>
        <taxon>Marchantiopsida</taxon>
        <taxon>Marchantiidae</taxon>
        <taxon>Marchantiales</taxon>
        <taxon>Marchantiaceae</taxon>
        <taxon>Marchantia</taxon>
    </lineage>
</organism>
<evidence type="ECO:0000313" key="1">
    <source>
        <dbReference type="EMBL" id="PTQ27784.1"/>
    </source>
</evidence>
<keyword evidence="2" id="KW-1185">Reference proteome</keyword>
<evidence type="ECO:0000313" key="2">
    <source>
        <dbReference type="Proteomes" id="UP000244005"/>
    </source>
</evidence>
<accession>A0A2R6W1R2</accession>
<dbReference type="EMBL" id="KZ772853">
    <property type="protein sequence ID" value="PTQ27784.1"/>
    <property type="molecule type" value="Genomic_DNA"/>
</dbReference>